<proteinExistence type="predicted"/>
<reference evidence="3 4" key="1">
    <citation type="journal article" date="2019" name="Nat. Med.">
        <title>A library of human gut bacterial isolates paired with longitudinal multiomics data enables mechanistic microbiome research.</title>
        <authorList>
            <person name="Poyet M."/>
            <person name="Groussin M."/>
            <person name="Gibbons S.M."/>
            <person name="Avila-Pacheco J."/>
            <person name="Jiang X."/>
            <person name="Kearney S.M."/>
            <person name="Perrotta A.R."/>
            <person name="Berdy B."/>
            <person name="Zhao S."/>
            <person name="Lieberman T.D."/>
            <person name="Swanson P.K."/>
            <person name="Smith M."/>
            <person name="Roesemann S."/>
            <person name="Alexander J.E."/>
            <person name="Rich S.A."/>
            <person name="Livny J."/>
            <person name="Vlamakis H."/>
            <person name="Clish C."/>
            <person name="Bullock K."/>
            <person name="Deik A."/>
            <person name="Scott J."/>
            <person name="Pierce K.A."/>
            <person name="Xavier R.J."/>
            <person name="Alm E.J."/>
        </authorList>
    </citation>
    <scope>NUCLEOTIDE SEQUENCE [LARGE SCALE GENOMIC DNA]</scope>
    <source>
        <strain evidence="3 4">BIOML-A1</strain>
    </source>
</reference>
<evidence type="ECO:0000256" key="1">
    <source>
        <dbReference type="ARBA" id="ARBA00023125"/>
    </source>
</evidence>
<protein>
    <submittedName>
        <fullName evidence="3">Single-stranded DNA-binding protein</fullName>
    </submittedName>
</protein>
<evidence type="ECO:0000313" key="4">
    <source>
        <dbReference type="Proteomes" id="UP000481964"/>
    </source>
</evidence>
<dbReference type="Gene3D" id="2.40.50.140">
    <property type="entry name" value="Nucleic acid-binding proteins"/>
    <property type="match status" value="1"/>
</dbReference>
<dbReference type="PROSITE" id="PS50935">
    <property type="entry name" value="SSB"/>
    <property type="match status" value="1"/>
</dbReference>
<accession>A0A7C9LD13</accession>
<sequence>METDNAVALQGILKELRKVDNINTLPFNGYELTVITERRSGAHDEAIVYVQGDNVDSIGVNMPVMILGSLQAYKNFITGKVLVYVLAETAQQIMGEHWDYENEIQLSGALGSGITYRETPLGKRISDISVLVENRLKDLHGCYIPCIAWNDTAAMVKEWHEGERVTLKGKLQSRAYTKRISEQQEEQRTAYEVSIYAIGKE</sequence>
<dbReference type="Proteomes" id="UP000481964">
    <property type="component" value="Unassembled WGS sequence"/>
</dbReference>
<name>A0A7C9LD13_9FIRM</name>
<dbReference type="EMBL" id="WKRD01000007">
    <property type="protein sequence ID" value="MSC57756.1"/>
    <property type="molecule type" value="Genomic_DNA"/>
</dbReference>
<dbReference type="GO" id="GO:0003697">
    <property type="term" value="F:single-stranded DNA binding"/>
    <property type="evidence" value="ECO:0007669"/>
    <property type="project" value="InterPro"/>
</dbReference>
<comment type="caution">
    <text evidence="3">The sequence shown here is derived from an EMBL/GenBank/DDBJ whole genome shotgun (WGS) entry which is preliminary data.</text>
</comment>
<dbReference type="AlphaFoldDB" id="A0A7C9LD13"/>
<keyword evidence="1 2" id="KW-0238">DNA-binding</keyword>
<dbReference type="SUPFAM" id="SSF50249">
    <property type="entry name" value="Nucleic acid-binding proteins"/>
    <property type="match status" value="1"/>
</dbReference>
<gene>
    <name evidence="3" type="ORF">GKE48_09930</name>
</gene>
<dbReference type="RefSeq" id="WP_154300994.1">
    <property type="nucleotide sequence ID" value="NZ_WKRD01000007.1"/>
</dbReference>
<dbReference type="InterPro" id="IPR000424">
    <property type="entry name" value="Primosome_PriB/ssb"/>
</dbReference>
<organism evidence="3 4">
    <name type="scientific">Lachnospira eligens</name>
    <dbReference type="NCBI Taxonomy" id="39485"/>
    <lineage>
        <taxon>Bacteria</taxon>
        <taxon>Bacillati</taxon>
        <taxon>Bacillota</taxon>
        <taxon>Clostridia</taxon>
        <taxon>Lachnospirales</taxon>
        <taxon>Lachnospiraceae</taxon>
        <taxon>Lachnospira</taxon>
    </lineage>
</organism>
<dbReference type="InterPro" id="IPR012340">
    <property type="entry name" value="NA-bd_OB-fold"/>
</dbReference>
<dbReference type="Pfam" id="PF00436">
    <property type="entry name" value="SSB"/>
    <property type="match status" value="1"/>
</dbReference>
<evidence type="ECO:0000313" key="3">
    <source>
        <dbReference type="EMBL" id="MSC57756.1"/>
    </source>
</evidence>
<evidence type="ECO:0000256" key="2">
    <source>
        <dbReference type="PROSITE-ProRule" id="PRU00252"/>
    </source>
</evidence>